<evidence type="ECO:0000313" key="2">
    <source>
        <dbReference type="EMBL" id="KAK3360547.1"/>
    </source>
</evidence>
<reference evidence="2" key="2">
    <citation type="submission" date="2023-06" db="EMBL/GenBank/DDBJ databases">
        <authorList>
            <consortium name="Lawrence Berkeley National Laboratory"/>
            <person name="Haridas S."/>
            <person name="Hensen N."/>
            <person name="Bonometti L."/>
            <person name="Westerberg I."/>
            <person name="Brannstrom I.O."/>
            <person name="Guillou S."/>
            <person name="Cros-Aarteil S."/>
            <person name="Calhoun S."/>
            <person name="Kuo A."/>
            <person name="Mondo S."/>
            <person name="Pangilinan J."/>
            <person name="Riley R."/>
            <person name="Labutti K."/>
            <person name="Andreopoulos B."/>
            <person name="Lipzen A."/>
            <person name="Chen C."/>
            <person name="Yanf M."/>
            <person name="Daum C."/>
            <person name="Ng V."/>
            <person name="Clum A."/>
            <person name="Steindorff A."/>
            <person name="Ohm R."/>
            <person name="Martin F."/>
            <person name="Silar P."/>
            <person name="Natvig D."/>
            <person name="Lalanne C."/>
            <person name="Gautier V."/>
            <person name="Ament-Velasquez S.L."/>
            <person name="Kruys A."/>
            <person name="Hutchinson M.I."/>
            <person name="Powell A.J."/>
            <person name="Barry K."/>
            <person name="Miller A.N."/>
            <person name="Grigoriev I.V."/>
            <person name="Debuchy R."/>
            <person name="Gladieux P."/>
            <person name="Thoren M.H."/>
            <person name="Johannesson H."/>
        </authorList>
    </citation>
    <scope>NUCLEOTIDE SEQUENCE</scope>
    <source>
        <strain evidence="2">CBS 955.72</strain>
    </source>
</reference>
<evidence type="ECO:0000256" key="1">
    <source>
        <dbReference type="SAM" id="MobiDB-lite"/>
    </source>
</evidence>
<dbReference type="EMBL" id="JAUIQD010000002">
    <property type="protein sequence ID" value="KAK3360547.1"/>
    <property type="molecule type" value="Genomic_DNA"/>
</dbReference>
<dbReference type="AlphaFoldDB" id="A0AAJ0MIZ5"/>
<accession>A0AAJ0MIZ5</accession>
<name>A0AAJ0MIZ5_9PEZI</name>
<reference evidence="2" key="1">
    <citation type="journal article" date="2023" name="Mol. Phylogenet. Evol.">
        <title>Genome-scale phylogeny and comparative genomics of the fungal order Sordariales.</title>
        <authorList>
            <person name="Hensen N."/>
            <person name="Bonometti L."/>
            <person name="Westerberg I."/>
            <person name="Brannstrom I.O."/>
            <person name="Guillou S."/>
            <person name="Cros-Aarteil S."/>
            <person name="Calhoun S."/>
            <person name="Haridas S."/>
            <person name="Kuo A."/>
            <person name="Mondo S."/>
            <person name="Pangilinan J."/>
            <person name="Riley R."/>
            <person name="LaButti K."/>
            <person name="Andreopoulos B."/>
            <person name="Lipzen A."/>
            <person name="Chen C."/>
            <person name="Yan M."/>
            <person name="Daum C."/>
            <person name="Ng V."/>
            <person name="Clum A."/>
            <person name="Steindorff A."/>
            <person name="Ohm R.A."/>
            <person name="Martin F."/>
            <person name="Silar P."/>
            <person name="Natvig D.O."/>
            <person name="Lalanne C."/>
            <person name="Gautier V."/>
            <person name="Ament-Velasquez S.L."/>
            <person name="Kruys A."/>
            <person name="Hutchinson M.I."/>
            <person name="Powell A.J."/>
            <person name="Barry K."/>
            <person name="Miller A.N."/>
            <person name="Grigoriev I.V."/>
            <person name="Debuchy R."/>
            <person name="Gladieux P."/>
            <person name="Hiltunen Thoren M."/>
            <person name="Johannesson H."/>
        </authorList>
    </citation>
    <scope>NUCLEOTIDE SEQUENCE</scope>
    <source>
        <strain evidence="2">CBS 955.72</strain>
    </source>
</reference>
<comment type="caution">
    <text evidence="2">The sequence shown here is derived from an EMBL/GenBank/DDBJ whole genome shotgun (WGS) entry which is preliminary data.</text>
</comment>
<evidence type="ECO:0000313" key="3">
    <source>
        <dbReference type="Proteomes" id="UP001275084"/>
    </source>
</evidence>
<sequence>MGAQYDHGVGEILTNHAAEIVLQDAAPEVVFIRCAYFMENWAAAIETIQEASFFFSTLTPLDFKLPHFPGRLPFRFPLLAFLRSPRVASTNGSTSHVYNSDKTNMTNGKTTTAVKTPYPRILAPSVTSLNISIAKDVRTKALSSKVMAANTMNTRNLPKPLYHLY</sequence>
<dbReference type="Proteomes" id="UP001275084">
    <property type="component" value="Unassembled WGS sequence"/>
</dbReference>
<gene>
    <name evidence="2" type="ORF">B0T25DRAFT_131301</name>
</gene>
<organism evidence="2 3">
    <name type="scientific">Lasiosphaeria hispida</name>
    <dbReference type="NCBI Taxonomy" id="260671"/>
    <lineage>
        <taxon>Eukaryota</taxon>
        <taxon>Fungi</taxon>
        <taxon>Dikarya</taxon>
        <taxon>Ascomycota</taxon>
        <taxon>Pezizomycotina</taxon>
        <taxon>Sordariomycetes</taxon>
        <taxon>Sordariomycetidae</taxon>
        <taxon>Sordariales</taxon>
        <taxon>Lasiosphaeriaceae</taxon>
        <taxon>Lasiosphaeria</taxon>
    </lineage>
</organism>
<proteinExistence type="predicted"/>
<protein>
    <submittedName>
        <fullName evidence="2">Uncharacterized protein</fullName>
    </submittedName>
</protein>
<keyword evidence="3" id="KW-1185">Reference proteome</keyword>
<feature type="region of interest" description="Disordered" evidence="1">
    <location>
        <begin position="92"/>
        <end position="111"/>
    </location>
</feature>